<dbReference type="RefSeq" id="WP_406765524.1">
    <property type="nucleotide sequence ID" value="NZ_JBJHZY010000002.1"/>
</dbReference>
<evidence type="ECO:0000256" key="1">
    <source>
        <dbReference type="SAM" id="SignalP"/>
    </source>
</evidence>
<dbReference type="Pfam" id="PF20773">
    <property type="entry name" value="InhA-like_MAM"/>
    <property type="match status" value="1"/>
</dbReference>
<gene>
    <name evidence="2" type="ORF">ACJDUH_12450</name>
</gene>
<feature type="chain" id="PRO_5047346220" evidence="1">
    <location>
        <begin position="22"/>
        <end position="705"/>
    </location>
</feature>
<keyword evidence="1" id="KW-0732">Signal</keyword>
<protein>
    <submittedName>
        <fullName evidence="2">Choice-of-anchor J domain-containing protein</fullName>
    </submittedName>
</protein>
<dbReference type="NCBIfam" id="NF038128">
    <property type="entry name" value="choice_anch_J"/>
    <property type="match status" value="1"/>
</dbReference>
<evidence type="ECO:0000313" key="2">
    <source>
        <dbReference type="EMBL" id="MFL0268903.1"/>
    </source>
</evidence>
<keyword evidence="3" id="KW-1185">Reference proteome</keyword>
<name>A0ABW8TUK6_9CLOT</name>
<dbReference type="EMBL" id="JBJHZY010000002">
    <property type="protein sequence ID" value="MFL0268903.1"/>
    <property type="molecule type" value="Genomic_DNA"/>
</dbReference>
<proteinExistence type="predicted"/>
<organism evidence="2 3">
    <name type="scientific">Candidatus Clostridium radicumherbarum</name>
    <dbReference type="NCBI Taxonomy" id="3381662"/>
    <lineage>
        <taxon>Bacteria</taxon>
        <taxon>Bacillati</taxon>
        <taxon>Bacillota</taxon>
        <taxon>Clostridia</taxon>
        <taxon>Eubacteriales</taxon>
        <taxon>Clostridiaceae</taxon>
        <taxon>Clostridium</taxon>
    </lineage>
</organism>
<dbReference type="Proteomes" id="UP001623661">
    <property type="component" value="Unassembled WGS sequence"/>
</dbReference>
<comment type="caution">
    <text evidence="2">The sequence shown here is derived from an EMBL/GenBank/DDBJ whole genome shotgun (WGS) entry which is preliminary data.</text>
</comment>
<accession>A0ABW8TUK6</accession>
<dbReference type="Gene3D" id="2.60.120.260">
    <property type="entry name" value="Galactose-binding domain-like"/>
    <property type="match status" value="1"/>
</dbReference>
<feature type="signal peptide" evidence="1">
    <location>
        <begin position="1"/>
        <end position="21"/>
    </location>
</feature>
<sequence>MRFNKKVLALMLAVTTVATLAGIKKPVIAKTASDSWNAARYGDTMDIGPKLRAMDSSADAQAKFDEQLKQSAAEIKANGVTTKAAAVNGNSAAALGTQMTFPANNSATGKVYLKTFTLKSIGDKCEVWVANNIAYPVGDTRPTPVITQEQVDKVRDTFDNDIYQKDTEFFGTPDSHTGVNATLPGLAGLPKDYYKPIDGTERVIILVDNVRDENYYDPTYPFFVAGFYWGTIEKYTDRNIITIDTNNWATRLDNTFLPTLAHEFQHLIHADNDPAEETWINEGMADFAEYLCGFGQPMGHINYFLDHPENSLVSWDEYYSYPTGPETLADYGQAYLLQLYLNDHFGKNFIQSLAKDKDHGIASVNKILKQYNTGIDFNELFRRFTVALSVDSKNPGNGIYNFDSIDLKVNYDSALKYEKPGVPAWGADYIKLNDTKNIKDIKFNGIDFLGVPWKVADDPSSAGSKVLWGNVGDEMDNKLIFSADLTGKQAATLKFDTKYDIEEQWDFGAVQVSTDNGATWKSLSNENTRSDVVDEGYPTIKANMPGLTGVAKDWTTETFDLTPYAGKKIYISFRYMTDWGSNGNGIFKNPGWYIKNIAIPEIGYTNNGSSLSGFESLDKVLGRHVDYMVTFVNEKYTNKGTEPQHYQVKTLNPINVTEQDAAEIQSFLSSGNNYMLVWYAAPIGVTSPVDYSYELIQKNKFVKVK</sequence>
<reference evidence="2 3" key="1">
    <citation type="submission" date="2024-11" db="EMBL/GenBank/DDBJ databases">
        <authorList>
            <person name="Heng Y.C."/>
            <person name="Lim A.C.H."/>
            <person name="Lee J.K.Y."/>
            <person name="Kittelmann S."/>
        </authorList>
    </citation>
    <scope>NUCLEOTIDE SEQUENCE [LARGE SCALE GENOMIC DNA]</scope>
    <source>
        <strain evidence="2 3">WILCCON 0202</strain>
    </source>
</reference>
<evidence type="ECO:0000313" key="3">
    <source>
        <dbReference type="Proteomes" id="UP001623661"/>
    </source>
</evidence>